<reference evidence="1 2" key="1">
    <citation type="submission" date="2016-10" db="EMBL/GenBank/DDBJ databases">
        <authorList>
            <person name="de Groot N.N."/>
        </authorList>
    </citation>
    <scope>NUCLEOTIDE SEQUENCE [LARGE SCALE GENOMIC DNA]</scope>
    <source>
        <strain evidence="1 2">ATCC 35022</strain>
    </source>
</reference>
<dbReference type="EMBL" id="FMXQ01000024">
    <property type="protein sequence ID" value="SDB59457.1"/>
    <property type="molecule type" value="Genomic_DNA"/>
</dbReference>
<keyword evidence="2" id="KW-1185">Reference proteome</keyword>
<dbReference type="AlphaFoldDB" id="A0A1G6EPW8"/>
<protein>
    <submittedName>
        <fullName evidence="1">Uncharacterized protein</fullName>
    </submittedName>
</protein>
<evidence type="ECO:0000313" key="1">
    <source>
        <dbReference type="EMBL" id="SDB59457.1"/>
    </source>
</evidence>
<accession>A0A1G6EPW8</accession>
<evidence type="ECO:0000313" key="2">
    <source>
        <dbReference type="Proteomes" id="UP000199071"/>
    </source>
</evidence>
<name>A0A1G6EPW8_9HYPH</name>
<gene>
    <name evidence="1" type="ORF">SAMN02982931_04800</name>
</gene>
<dbReference type="STRING" id="665467.SAMN02982931_04800"/>
<organism evidence="1 2">
    <name type="scientific">Bauldia litoralis</name>
    <dbReference type="NCBI Taxonomy" id="665467"/>
    <lineage>
        <taxon>Bacteria</taxon>
        <taxon>Pseudomonadati</taxon>
        <taxon>Pseudomonadota</taxon>
        <taxon>Alphaproteobacteria</taxon>
        <taxon>Hyphomicrobiales</taxon>
        <taxon>Kaistiaceae</taxon>
        <taxon>Bauldia</taxon>
    </lineage>
</organism>
<dbReference type="Proteomes" id="UP000199071">
    <property type="component" value="Unassembled WGS sequence"/>
</dbReference>
<proteinExistence type="predicted"/>
<sequence>MLARRGHYVCVLDGPRLTRDDREAEAIRRTNALARIGVRNTLLAGLSPESQAVMSARLPKGRTVEIRRNQLATIAAANGKRDAATLRWGSDRIGLGVLRAMYARQMIEFGDEVSHVQPVLSRSGHVVVCEAGEPLSEVIAANYAFALGAGLHIIDETDEVESQELLEAYYNIDTPGVIASVERNRIKSRLRELVGVVDLPEGGSLTFITRHLPFGAAFPERPSTHLFTYPDLGIAIVNGFAAEQEGRRGTNIAVLVDPEKVRAPEIEAATKLLPQRRVFVRGYRGAGASVRAISEMVDLFPYDLLIFATHCGDAPGWRWTYEFRDSEGLHRRLVVDVAIGVGHTDDEEMLRVMQFFRFHSLDGVNWNDPVAKTGLYVGTAIRDWAEFEKADALEPVHKEEIGRVMGSAVMKMWDHNYLPMPRALAAEGSPIIINNACVSWHELAGRFLFSNARAYIGTLFSVSDMEAEAVVVRLLDKYFGKPLPYALWAAQNSVYGAGGNRRPYVITGVYPQRLRVTREDVPARILSELSRGQNYWRERANSRRAHDSRSAKVLDEMATFYERETASFQARWFASKSLGKASTDR</sequence>